<name>A0A0R2B5A8_9LACO</name>
<dbReference type="InterPro" id="IPR001509">
    <property type="entry name" value="Epimerase_deHydtase"/>
</dbReference>
<evidence type="ECO:0000259" key="1">
    <source>
        <dbReference type="Pfam" id="PF01370"/>
    </source>
</evidence>
<dbReference type="Gene3D" id="3.40.50.720">
    <property type="entry name" value="NAD(P)-binding Rossmann-like Domain"/>
    <property type="match status" value="1"/>
</dbReference>
<organism evidence="2 3">
    <name type="scientific">Lacticaseibacillus brantae DSM 23927</name>
    <dbReference type="NCBI Taxonomy" id="1423727"/>
    <lineage>
        <taxon>Bacteria</taxon>
        <taxon>Bacillati</taxon>
        <taxon>Bacillota</taxon>
        <taxon>Bacilli</taxon>
        <taxon>Lactobacillales</taxon>
        <taxon>Lactobacillaceae</taxon>
        <taxon>Lacticaseibacillus</taxon>
    </lineage>
</organism>
<evidence type="ECO:0000313" key="2">
    <source>
        <dbReference type="EMBL" id="KRM71190.1"/>
    </source>
</evidence>
<dbReference type="CDD" id="cd05262">
    <property type="entry name" value="SDR_a7"/>
    <property type="match status" value="1"/>
</dbReference>
<feature type="domain" description="NAD-dependent epimerase/dehydratase" evidence="1">
    <location>
        <begin position="15"/>
        <end position="229"/>
    </location>
</feature>
<sequence length="315" mass="33615">MSVLLFQKEGVVMKIFITGGTGFIGTEVVKEAIARGHEVVGLARSDKSAALLQGLGATAVHGSLDDLEVISNAAKASDGVIHLAFTNDFSDFDGAVQKDINVITTIGEALIGSDKPFVNTSGTLTVQNLGRPATEQDFSEDQTGRAQSEALSLSFAKQGVRATAVRLAPTVHDVGRQGFGTIFAQMAARQGKTGYVAQGTNVWPSVHRKDAAKLFVDALETGTAGQVYNAVAEEGVSFKAIIQVIADAMHLPVNHFTDDEADTYFGWFAQTATTDDPTSSVWTQQALDWHPIETDLLSDMRTFLANPDNIAQLKK</sequence>
<dbReference type="Pfam" id="PF01370">
    <property type="entry name" value="Epimerase"/>
    <property type="match status" value="1"/>
</dbReference>
<evidence type="ECO:0000313" key="3">
    <source>
        <dbReference type="Proteomes" id="UP000051672"/>
    </source>
</evidence>
<dbReference type="Proteomes" id="UP000051672">
    <property type="component" value="Unassembled WGS sequence"/>
</dbReference>
<dbReference type="AlphaFoldDB" id="A0A0R2B5A8"/>
<keyword evidence="3" id="KW-1185">Reference proteome</keyword>
<dbReference type="PANTHER" id="PTHR48079">
    <property type="entry name" value="PROTEIN YEEZ"/>
    <property type="match status" value="1"/>
</dbReference>
<dbReference type="PATRIC" id="fig|1423727.3.peg.1906"/>
<reference evidence="2 3" key="1">
    <citation type="journal article" date="2015" name="Genome Announc.">
        <title>Expanding the biotechnology potential of lactobacilli through comparative genomics of 213 strains and associated genera.</title>
        <authorList>
            <person name="Sun Z."/>
            <person name="Harris H.M."/>
            <person name="McCann A."/>
            <person name="Guo C."/>
            <person name="Argimon S."/>
            <person name="Zhang W."/>
            <person name="Yang X."/>
            <person name="Jeffery I.B."/>
            <person name="Cooney J.C."/>
            <person name="Kagawa T.F."/>
            <person name="Liu W."/>
            <person name="Song Y."/>
            <person name="Salvetti E."/>
            <person name="Wrobel A."/>
            <person name="Rasinkangas P."/>
            <person name="Parkhill J."/>
            <person name="Rea M.C."/>
            <person name="O'Sullivan O."/>
            <person name="Ritari J."/>
            <person name="Douillard F.P."/>
            <person name="Paul Ross R."/>
            <person name="Yang R."/>
            <person name="Briner A.E."/>
            <person name="Felis G.E."/>
            <person name="de Vos W.M."/>
            <person name="Barrangou R."/>
            <person name="Klaenhammer T.R."/>
            <person name="Caufield P.W."/>
            <person name="Cui Y."/>
            <person name="Zhang H."/>
            <person name="O'Toole P.W."/>
        </authorList>
    </citation>
    <scope>NUCLEOTIDE SEQUENCE [LARGE SCALE GENOMIC DNA]</scope>
    <source>
        <strain evidence="2 3">DSM 23927</strain>
    </source>
</reference>
<dbReference type="InterPro" id="IPR051783">
    <property type="entry name" value="NAD(P)-dependent_oxidoreduct"/>
</dbReference>
<dbReference type="STRING" id="1423727.FC34_GL001881"/>
<dbReference type="SUPFAM" id="SSF51735">
    <property type="entry name" value="NAD(P)-binding Rossmann-fold domains"/>
    <property type="match status" value="1"/>
</dbReference>
<comment type="caution">
    <text evidence="2">The sequence shown here is derived from an EMBL/GenBank/DDBJ whole genome shotgun (WGS) entry which is preliminary data.</text>
</comment>
<proteinExistence type="predicted"/>
<dbReference type="GO" id="GO:0005737">
    <property type="term" value="C:cytoplasm"/>
    <property type="evidence" value="ECO:0007669"/>
    <property type="project" value="TreeGrafter"/>
</dbReference>
<protein>
    <recommendedName>
        <fullName evidence="1">NAD-dependent epimerase/dehydratase domain-containing protein</fullName>
    </recommendedName>
</protein>
<dbReference type="PANTHER" id="PTHR48079:SF9">
    <property type="entry name" value="PUTATIVE-RELATED"/>
    <property type="match status" value="1"/>
</dbReference>
<dbReference type="InterPro" id="IPR036291">
    <property type="entry name" value="NAD(P)-bd_dom_sf"/>
</dbReference>
<dbReference type="GO" id="GO:0004029">
    <property type="term" value="F:aldehyde dehydrogenase (NAD+) activity"/>
    <property type="evidence" value="ECO:0007669"/>
    <property type="project" value="TreeGrafter"/>
</dbReference>
<gene>
    <name evidence="2" type="ORF">FC34_GL001881</name>
</gene>
<accession>A0A0R2B5A8</accession>
<dbReference type="EMBL" id="AYZQ01000006">
    <property type="protein sequence ID" value="KRM71190.1"/>
    <property type="molecule type" value="Genomic_DNA"/>
</dbReference>